<dbReference type="InterPro" id="IPR029063">
    <property type="entry name" value="SAM-dependent_MTases_sf"/>
</dbReference>
<dbReference type="SUPFAM" id="SSF53335">
    <property type="entry name" value="S-adenosyl-L-methionine-dependent methyltransferases"/>
    <property type="match status" value="1"/>
</dbReference>
<evidence type="ECO:0000313" key="2">
    <source>
        <dbReference type="EMBL" id="GCE19918.1"/>
    </source>
</evidence>
<organism evidence="2 3">
    <name type="scientific">Dictyobacter kobayashii</name>
    <dbReference type="NCBI Taxonomy" id="2014872"/>
    <lineage>
        <taxon>Bacteria</taxon>
        <taxon>Bacillati</taxon>
        <taxon>Chloroflexota</taxon>
        <taxon>Ktedonobacteria</taxon>
        <taxon>Ktedonobacterales</taxon>
        <taxon>Dictyobacteraceae</taxon>
        <taxon>Dictyobacter</taxon>
    </lineage>
</organism>
<dbReference type="AlphaFoldDB" id="A0A402AL31"/>
<accession>A0A402AL31</accession>
<comment type="caution">
    <text evidence="2">The sequence shown here is derived from an EMBL/GenBank/DDBJ whole genome shotgun (WGS) entry which is preliminary data.</text>
</comment>
<keyword evidence="2" id="KW-0489">Methyltransferase</keyword>
<dbReference type="Gene3D" id="3.40.50.150">
    <property type="entry name" value="Vaccinia Virus protein VP39"/>
    <property type="match status" value="1"/>
</dbReference>
<evidence type="ECO:0000313" key="3">
    <source>
        <dbReference type="Proteomes" id="UP000287188"/>
    </source>
</evidence>
<dbReference type="RefSeq" id="WP_161977446.1">
    <property type="nucleotide sequence ID" value="NZ_BIFS01000001.1"/>
</dbReference>
<reference evidence="3" key="1">
    <citation type="submission" date="2018-12" db="EMBL/GenBank/DDBJ databases">
        <title>Tengunoibacter tsumagoiensis gen. nov., sp. nov., Dictyobacter kobayashii sp. nov., D. alpinus sp. nov., and D. joshuensis sp. nov. and description of Dictyobacteraceae fam. nov. within the order Ktedonobacterales isolated from Tengu-no-mugimeshi.</title>
        <authorList>
            <person name="Wang C.M."/>
            <person name="Zheng Y."/>
            <person name="Sakai Y."/>
            <person name="Toyoda A."/>
            <person name="Minakuchi Y."/>
            <person name="Abe K."/>
            <person name="Yokota A."/>
            <person name="Yabe S."/>
        </authorList>
    </citation>
    <scope>NUCLEOTIDE SEQUENCE [LARGE SCALE GENOMIC DNA]</scope>
    <source>
        <strain evidence="3">Uno11</strain>
    </source>
</reference>
<evidence type="ECO:0000259" key="1">
    <source>
        <dbReference type="Pfam" id="PF08241"/>
    </source>
</evidence>
<dbReference type="Proteomes" id="UP000287188">
    <property type="component" value="Unassembled WGS sequence"/>
</dbReference>
<gene>
    <name evidence="2" type="ORF">KDK_37180</name>
</gene>
<proteinExistence type="predicted"/>
<dbReference type="PANTHER" id="PTHR43460:SF1">
    <property type="entry name" value="METHYLTRANSFERASE TYPE 11 DOMAIN-CONTAINING PROTEIN"/>
    <property type="match status" value="1"/>
</dbReference>
<dbReference type="Pfam" id="PF08241">
    <property type="entry name" value="Methyltransf_11"/>
    <property type="match status" value="1"/>
</dbReference>
<feature type="domain" description="Methyltransferase type 11" evidence="1">
    <location>
        <begin position="59"/>
        <end position="142"/>
    </location>
</feature>
<dbReference type="GO" id="GO:0032259">
    <property type="term" value="P:methylation"/>
    <property type="evidence" value="ECO:0007669"/>
    <property type="project" value="UniProtKB-KW"/>
</dbReference>
<dbReference type="InterPro" id="IPR052939">
    <property type="entry name" value="23S_rRNA_MeTrnsfrase_RlmA"/>
</dbReference>
<dbReference type="EMBL" id="BIFS01000001">
    <property type="protein sequence ID" value="GCE19918.1"/>
    <property type="molecule type" value="Genomic_DNA"/>
</dbReference>
<protein>
    <submittedName>
        <fullName evidence="2">Methyltransferase</fullName>
    </submittedName>
</protein>
<dbReference type="GO" id="GO:0008757">
    <property type="term" value="F:S-adenosylmethionine-dependent methyltransferase activity"/>
    <property type="evidence" value="ECO:0007669"/>
    <property type="project" value="InterPro"/>
</dbReference>
<dbReference type="InterPro" id="IPR013216">
    <property type="entry name" value="Methyltransf_11"/>
</dbReference>
<keyword evidence="2" id="KW-0808">Transferase</keyword>
<dbReference type="PANTHER" id="PTHR43460">
    <property type="entry name" value="METHYLTRANSFERASE"/>
    <property type="match status" value="1"/>
</dbReference>
<sequence length="256" mass="29527">MGEKADQALFDSLTAEYNRPFHGWDFSYLSGRMISIKTTPTWDYTNAVIGAMNQAHTMLDMHTGGGEVLAQLLSLRPVPEVYATELYAPNVIAARQRLTPLAVTVYTARDECLPFPDNTLDLVINRHGSYNPAEVLRVLKPEQVFITQQVGDQTNRTLHELLGREKLLEHAWNMDYAAQEMEDAGWHIIERKEEFFTTRFHDVGAIVYYLKAVPWEVPDFSVERYWHQLVEIHHLLQKEGQVDIPFHSFFLIARKP</sequence>
<keyword evidence="3" id="KW-1185">Reference proteome</keyword>
<name>A0A402AL31_9CHLR</name>